<feature type="domain" description="REase associating with pPIWI RE" evidence="1">
    <location>
        <begin position="240"/>
        <end position="340"/>
    </location>
</feature>
<evidence type="ECO:0000313" key="2">
    <source>
        <dbReference type="EMBL" id="AQW68235.1"/>
    </source>
</evidence>
<protein>
    <recommendedName>
        <fullName evidence="1">REase associating with pPIWI RE domain-containing protein</fullName>
    </recommendedName>
</protein>
<gene>
    <name evidence="2" type="ORF">B2J77_08425</name>
</gene>
<sequence length="344" mass="39665">MDTQRSEYLLRLLSKAASQCESDRGAALLLLREAQAHLWRLSPGEPLSSALQLERQLSLPLESWLPESVRFDYTGPLLASGISTQTCNEMLLELDVHQLWEEIQSIVREVRDLCQVISKGDELYRRFRRFLIENAVIDPVRAASVFIPLGRNLDDFYEPIPEHLAHNGKLYQCPECRWPMNPQRREVQCDSAWCREKSSLYRWMQGRLINVVTDQVLEGEAAGKRHMLKSALWKYTLLPGLLELQLAEKLSKHGLDVTLWPDVDRSDLRVTYGGMTLDIDAKVWISPRALGAYLESMRPTTMRWFVIPDYQQAHVPWLRSVCPGLQIFTQSECIKELTTRANPF</sequence>
<dbReference type="InterPro" id="IPR040828">
    <property type="entry name" value="pPIWI_RE_REase"/>
</dbReference>
<evidence type="ECO:0000313" key="3">
    <source>
        <dbReference type="Proteomes" id="UP000191010"/>
    </source>
</evidence>
<dbReference type="EMBL" id="CP019952">
    <property type="protein sequence ID" value="AQW68235.1"/>
    <property type="molecule type" value="Genomic_DNA"/>
</dbReference>
<keyword evidence="3" id="KW-1185">Reference proteome</keyword>
<accession>A0ABM6J1H6</accession>
<organism evidence="2 3">
    <name type="scientific">Pseudomonas parafulva</name>
    <dbReference type="NCBI Taxonomy" id="157782"/>
    <lineage>
        <taxon>Bacteria</taxon>
        <taxon>Pseudomonadati</taxon>
        <taxon>Pseudomonadota</taxon>
        <taxon>Gammaproteobacteria</taxon>
        <taxon>Pseudomonadales</taxon>
        <taxon>Pseudomonadaceae</taxon>
        <taxon>Pseudomonas</taxon>
    </lineage>
</organism>
<evidence type="ECO:0000259" key="1">
    <source>
        <dbReference type="Pfam" id="PF18154"/>
    </source>
</evidence>
<name>A0ABM6J1H6_9PSED</name>
<proteinExistence type="predicted"/>
<dbReference type="Proteomes" id="UP000191010">
    <property type="component" value="Chromosome"/>
</dbReference>
<dbReference type="Pfam" id="PF18154">
    <property type="entry name" value="pPIWI_RE_REase"/>
    <property type="match status" value="1"/>
</dbReference>
<reference evidence="2 3" key="1">
    <citation type="submission" date="2017-02" db="EMBL/GenBank/DDBJ databases">
        <authorList>
            <person name="Guo L."/>
        </authorList>
    </citation>
    <scope>NUCLEOTIDE SEQUENCE [LARGE SCALE GENOMIC DNA]</scope>
    <source>
        <strain evidence="2 3">PRS09-11288</strain>
    </source>
</reference>